<accession>A0A5B7EXG8</accession>
<sequence length="41" mass="4980">MNMEMRHATEEVNISLLTIIYSPHIYSMSRFLSYSFFSYRL</sequence>
<evidence type="ECO:0000313" key="3">
    <source>
        <dbReference type="Proteomes" id="UP000324222"/>
    </source>
</evidence>
<dbReference type="Proteomes" id="UP000324222">
    <property type="component" value="Unassembled WGS sequence"/>
</dbReference>
<keyword evidence="1" id="KW-0472">Membrane</keyword>
<name>A0A5B7EXG8_PORTR</name>
<organism evidence="2 3">
    <name type="scientific">Portunus trituberculatus</name>
    <name type="common">Swimming crab</name>
    <name type="synonym">Neptunus trituberculatus</name>
    <dbReference type="NCBI Taxonomy" id="210409"/>
    <lineage>
        <taxon>Eukaryota</taxon>
        <taxon>Metazoa</taxon>
        <taxon>Ecdysozoa</taxon>
        <taxon>Arthropoda</taxon>
        <taxon>Crustacea</taxon>
        <taxon>Multicrustacea</taxon>
        <taxon>Malacostraca</taxon>
        <taxon>Eumalacostraca</taxon>
        <taxon>Eucarida</taxon>
        <taxon>Decapoda</taxon>
        <taxon>Pleocyemata</taxon>
        <taxon>Brachyura</taxon>
        <taxon>Eubrachyura</taxon>
        <taxon>Portunoidea</taxon>
        <taxon>Portunidae</taxon>
        <taxon>Portuninae</taxon>
        <taxon>Portunus</taxon>
    </lineage>
</organism>
<dbReference type="EMBL" id="VSRR010004462">
    <property type="protein sequence ID" value="MPC39740.1"/>
    <property type="molecule type" value="Genomic_DNA"/>
</dbReference>
<evidence type="ECO:0000313" key="2">
    <source>
        <dbReference type="EMBL" id="MPC39740.1"/>
    </source>
</evidence>
<keyword evidence="3" id="KW-1185">Reference proteome</keyword>
<protein>
    <submittedName>
        <fullName evidence="2">Uncharacterized protein</fullName>
    </submittedName>
</protein>
<evidence type="ECO:0000256" key="1">
    <source>
        <dbReference type="SAM" id="Phobius"/>
    </source>
</evidence>
<proteinExistence type="predicted"/>
<dbReference type="AlphaFoldDB" id="A0A5B7EXG8"/>
<keyword evidence="1" id="KW-0812">Transmembrane</keyword>
<feature type="transmembrane region" description="Helical" evidence="1">
    <location>
        <begin position="12"/>
        <end position="32"/>
    </location>
</feature>
<gene>
    <name evidence="2" type="ORF">E2C01_033288</name>
</gene>
<keyword evidence="1" id="KW-1133">Transmembrane helix</keyword>
<comment type="caution">
    <text evidence="2">The sequence shown here is derived from an EMBL/GenBank/DDBJ whole genome shotgun (WGS) entry which is preliminary data.</text>
</comment>
<reference evidence="2 3" key="1">
    <citation type="submission" date="2019-05" db="EMBL/GenBank/DDBJ databases">
        <title>Another draft genome of Portunus trituberculatus and its Hox gene families provides insights of decapod evolution.</title>
        <authorList>
            <person name="Jeong J.-H."/>
            <person name="Song I."/>
            <person name="Kim S."/>
            <person name="Choi T."/>
            <person name="Kim D."/>
            <person name="Ryu S."/>
            <person name="Kim W."/>
        </authorList>
    </citation>
    <scope>NUCLEOTIDE SEQUENCE [LARGE SCALE GENOMIC DNA]</scope>
    <source>
        <tissue evidence="2">Muscle</tissue>
    </source>
</reference>